<dbReference type="InterPro" id="IPR012292">
    <property type="entry name" value="Globin/Proto"/>
</dbReference>
<dbReference type="SUPFAM" id="SSF46458">
    <property type="entry name" value="Globin-like"/>
    <property type="match status" value="1"/>
</dbReference>
<reference evidence="1 2" key="1">
    <citation type="submission" date="2019-12" db="EMBL/GenBank/DDBJ databases">
        <title>Novel species isolated from a subtropical stream in China.</title>
        <authorList>
            <person name="Lu H."/>
        </authorList>
    </citation>
    <scope>NUCLEOTIDE SEQUENCE [LARGE SCALE GENOMIC DNA]</scope>
    <source>
        <strain evidence="1 2">FT135W</strain>
    </source>
</reference>
<proteinExistence type="predicted"/>
<dbReference type="EMBL" id="WWCN01000004">
    <property type="protein sequence ID" value="MYM22628.1"/>
    <property type="molecule type" value="Genomic_DNA"/>
</dbReference>
<dbReference type="AlphaFoldDB" id="A0A6L8K8V2"/>
<evidence type="ECO:0000313" key="2">
    <source>
        <dbReference type="Proteomes" id="UP000479335"/>
    </source>
</evidence>
<comment type="caution">
    <text evidence="1">The sequence shown here is derived from an EMBL/GenBank/DDBJ whole genome shotgun (WGS) entry which is preliminary data.</text>
</comment>
<organism evidence="1 2">
    <name type="scientific">Duganella flavida</name>
    <dbReference type="NCBI Taxonomy" id="2692175"/>
    <lineage>
        <taxon>Bacteria</taxon>
        <taxon>Pseudomonadati</taxon>
        <taxon>Pseudomonadota</taxon>
        <taxon>Betaproteobacteria</taxon>
        <taxon>Burkholderiales</taxon>
        <taxon>Oxalobacteraceae</taxon>
        <taxon>Telluria group</taxon>
        <taxon>Duganella</taxon>
    </lineage>
</organism>
<sequence length="135" mass="15521">MSYHELNTTSITKLVHEFYDDVRADPELFTVFSEAIGSHWEPHLDRMVDFWSTVMLGTKSFQGNVYGKHMLLRGVTPKHFATWLALFEATSTRLFEPGIARELQITAGRIGESLKYGFFGSQNFIEQQSIETRRA</sequence>
<dbReference type="Gene3D" id="1.10.490.10">
    <property type="entry name" value="Globins"/>
    <property type="match status" value="1"/>
</dbReference>
<dbReference type="GO" id="GO:0020037">
    <property type="term" value="F:heme binding"/>
    <property type="evidence" value="ECO:0007669"/>
    <property type="project" value="InterPro"/>
</dbReference>
<dbReference type="RefSeq" id="WP_161006127.1">
    <property type="nucleotide sequence ID" value="NZ_WWCN01000004.1"/>
</dbReference>
<accession>A0A6L8K8V2</accession>
<keyword evidence="2" id="KW-1185">Reference proteome</keyword>
<dbReference type="InterPro" id="IPR009050">
    <property type="entry name" value="Globin-like_sf"/>
</dbReference>
<dbReference type="GO" id="GO:0019825">
    <property type="term" value="F:oxygen binding"/>
    <property type="evidence" value="ECO:0007669"/>
    <property type="project" value="InterPro"/>
</dbReference>
<protein>
    <submittedName>
        <fullName evidence="1">Globin</fullName>
    </submittedName>
</protein>
<dbReference type="CDD" id="cd08916">
    <property type="entry name" value="TrHb3_P"/>
    <property type="match status" value="1"/>
</dbReference>
<name>A0A6L8K8V2_9BURK</name>
<dbReference type="Proteomes" id="UP000479335">
    <property type="component" value="Unassembled WGS sequence"/>
</dbReference>
<gene>
    <name evidence="1" type="ORF">GTP46_08215</name>
</gene>
<evidence type="ECO:0000313" key="1">
    <source>
        <dbReference type="EMBL" id="MYM22628.1"/>
    </source>
</evidence>